<dbReference type="InterPro" id="IPR036397">
    <property type="entry name" value="RNaseH_sf"/>
</dbReference>
<evidence type="ECO:0000313" key="3">
    <source>
        <dbReference type="EMBL" id="OVA11384.1"/>
    </source>
</evidence>
<dbReference type="Proteomes" id="UP000195402">
    <property type="component" value="Unassembled WGS sequence"/>
</dbReference>
<dbReference type="EMBL" id="MVGT01001697">
    <property type="protein sequence ID" value="OVA11384.1"/>
    <property type="molecule type" value="Genomic_DNA"/>
</dbReference>
<dbReference type="InParanoid" id="A0A200QLR5"/>
<dbReference type="PANTHER" id="PTHR15092">
    <property type="entry name" value="POLY A -SPECIFIC RIBONUCLEASE/TARGET OF EGR1, MEMBER 1"/>
    <property type="match status" value="1"/>
</dbReference>
<dbReference type="PANTHER" id="PTHR15092:SF42">
    <property type="entry name" value="POLY(A)-SPECIFIC RIBONUCLEASE PARN-LIKE"/>
    <property type="match status" value="1"/>
</dbReference>
<dbReference type="InterPro" id="IPR012337">
    <property type="entry name" value="RNaseH-like_sf"/>
</dbReference>
<dbReference type="SUPFAM" id="SSF53098">
    <property type="entry name" value="Ribonuclease H-like"/>
    <property type="match status" value="1"/>
</dbReference>
<organism evidence="3 4">
    <name type="scientific">Macleaya cordata</name>
    <name type="common">Five-seeded plume-poppy</name>
    <name type="synonym">Bocconia cordata</name>
    <dbReference type="NCBI Taxonomy" id="56857"/>
    <lineage>
        <taxon>Eukaryota</taxon>
        <taxon>Viridiplantae</taxon>
        <taxon>Streptophyta</taxon>
        <taxon>Embryophyta</taxon>
        <taxon>Tracheophyta</taxon>
        <taxon>Spermatophyta</taxon>
        <taxon>Magnoliopsida</taxon>
        <taxon>Ranunculales</taxon>
        <taxon>Papaveraceae</taxon>
        <taxon>Papaveroideae</taxon>
        <taxon>Macleaya</taxon>
    </lineage>
</organism>
<keyword evidence="4" id="KW-1185">Reference proteome</keyword>
<reference evidence="3 4" key="1">
    <citation type="journal article" date="2017" name="Mol. Plant">
        <title>The Genome of Medicinal Plant Macleaya cordata Provides New Insights into Benzylisoquinoline Alkaloids Metabolism.</title>
        <authorList>
            <person name="Liu X."/>
            <person name="Liu Y."/>
            <person name="Huang P."/>
            <person name="Ma Y."/>
            <person name="Qing Z."/>
            <person name="Tang Q."/>
            <person name="Cao H."/>
            <person name="Cheng P."/>
            <person name="Zheng Y."/>
            <person name="Yuan Z."/>
            <person name="Zhou Y."/>
            <person name="Liu J."/>
            <person name="Tang Z."/>
            <person name="Zhuo Y."/>
            <person name="Zhang Y."/>
            <person name="Yu L."/>
            <person name="Huang J."/>
            <person name="Yang P."/>
            <person name="Peng Q."/>
            <person name="Zhang J."/>
            <person name="Jiang W."/>
            <person name="Zhang Z."/>
            <person name="Lin K."/>
            <person name="Ro D.K."/>
            <person name="Chen X."/>
            <person name="Xiong X."/>
            <person name="Shang Y."/>
            <person name="Huang S."/>
            <person name="Zeng J."/>
        </authorList>
    </citation>
    <scope>NUCLEOTIDE SEQUENCE [LARGE SCALE GENOMIC DNA]</scope>
    <source>
        <strain evidence="4">cv. BLH2017</strain>
        <tissue evidence="3">Root</tissue>
    </source>
</reference>
<protein>
    <submittedName>
        <fullName evidence="3">Ribonuclease CAF1</fullName>
    </submittedName>
</protein>
<name>A0A200QLR5_MACCD</name>
<dbReference type="OrthoDB" id="1432093at2759"/>
<evidence type="ECO:0000313" key="4">
    <source>
        <dbReference type="Proteomes" id="UP000195402"/>
    </source>
</evidence>
<comment type="caution">
    <text evidence="3">The sequence shown here is derived from an EMBL/GenBank/DDBJ whole genome shotgun (WGS) entry which is preliminary data.</text>
</comment>
<dbReference type="GO" id="GO:0000175">
    <property type="term" value="F:3'-5'-RNA exonuclease activity"/>
    <property type="evidence" value="ECO:0007669"/>
    <property type="project" value="TreeGrafter"/>
</dbReference>
<dbReference type="InterPro" id="IPR051181">
    <property type="entry name" value="CAF1_poly(A)_ribonucleases"/>
</dbReference>
<evidence type="ECO:0000256" key="1">
    <source>
        <dbReference type="ARBA" id="ARBA00001968"/>
    </source>
</evidence>
<dbReference type="FunCoup" id="A0A200QLR5">
    <property type="interactions" value="2476"/>
</dbReference>
<dbReference type="Gene3D" id="3.30.420.10">
    <property type="entry name" value="Ribonuclease H-like superfamily/Ribonuclease H"/>
    <property type="match status" value="2"/>
</dbReference>
<proteinExistence type="inferred from homology"/>
<accession>A0A200QLR5</accession>
<sequence>MVAKLLQRRLLCTKAANHQHQQQQPWSRWSVKQVSKSNFSESLEELKNHIHNSDFIAVSSQKTGAFSSPWRRVLPFLDTPETAYLKSKDAAERFQVLQFVVCPFTLKPSTPTSNTKIIAHPYNFHLFPRDELNMGMPSYSFSCQTSYLTSMAREGFDFNVCIYDGISYLSRVQESIAKDRLENPSSAIYSVKSSSTPSVADAVFTERIKSRVQYWRDACKNKNKGSEEALIRSLRRLILGGEVYGSRPCMSIDVCNERQVQLVLKMLSEFFDDLIPLIIPDNGKGPKAVRVVLTSSAEDKNLLERELQDLEGEQNRKVRGFREVIDAISASQKPVIAYDCLNEFTFIHSKFLGPLPQSLNEFMCSLRLVFPHVLDVNNLLKEIGPLRKANNLPAALSYLKRQFFVPVDMEIPHQVQENEGKNYGHNVLRTAYLFAKLSSILKITHDTPHSVIDDLPSSKSYANIFNTCFTNLQEPIDGENILLDNVRKVNTEDLVFFWGFRGGMSAGELRNLLRGTHGVFSEEFEIQMVDKSCAVLAFWKPNLAEKLLEVMDSSGVGSDKVRELISEGLRAASYEIYKKVCQLGLWETDLADSFDKALAECPDDISAADSRKESSEIYWNSDLIKLDDL</sequence>
<comment type="cofactor">
    <cofactor evidence="1">
        <name>a divalent metal cation</name>
        <dbReference type="ChEBI" id="CHEBI:60240"/>
    </cofactor>
</comment>
<dbReference type="OMA" id="SRVKHWK"/>
<comment type="similarity">
    <text evidence="2">Belongs to the CAF1 family.</text>
</comment>
<dbReference type="STRING" id="56857.A0A200QLR5"/>
<dbReference type="AlphaFoldDB" id="A0A200QLR5"/>
<dbReference type="Pfam" id="PF04857">
    <property type="entry name" value="CAF1"/>
    <property type="match status" value="1"/>
</dbReference>
<evidence type="ECO:0000256" key="2">
    <source>
        <dbReference type="ARBA" id="ARBA00008372"/>
    </source>
</evidence>
<dbReference type="InterPro" id="IPR006941">
    <property type="entry name" value="RNase_CAF1"/>
</dbReference>
<gene>
    <name evidence="3" type="ORF">BVC80_8579g9</name>
</gene>
<dbReference type="GO" id="GO:0003723">
    <property type="term" value="F:RNA binding"/>
    <property type="evidence" value="ECO:0007669"/>
    <property type="project" value="TreeGrafter"/>
</dbReference>